<dbReference type="RefSeq" id="WP_219965568.1">
    <property type="nucleotide sequence ID" value="NZ_JAGFNZ010000003.1"/>
</dbReference>
<accession>A0ABS7DPD5</accession>
<gene>
    <name evidence="2" type="ORF">J5W02_10165</name>
</gene>
<dbReference type="EMBL" id="JAGFNZ010000003">
    <property type="protein sequence ID" value="MBW7573176.1"/>
    <property type="molecule type" value="Genomic_DNA"/>
</dbReference>
<sequence length="313" mass="35979">MSLFYFMGFAAFYTGVFLLLDIQPTEFAKSLKSIVFAMRPHRKLSMKEQIRRSMKKHEPRGIQQMLLESKSVLELTHRTDRLPKYVLASVVFFTIGVLISLIMGNYFLTPVLAGGLALIPWLTILATATKFKRQLNDELETALNMITSSYNRTDNILVAIRENVNSLQYPVKEVFEKFLVQSSMISTDIPALLEEMRNSIDNAVFKEWVDQIILCQDNRTLKSTLQPIVGKLSEVREVSGDLNNMMYEPLKEFLSMAVLTVMNFPLFRTINIEWYNTLMHTTGGQLIVTVIFTVIFVSLIAVVRNTRPVEYRR</sequence>
<evidence type="ECO:0000313" key="3">
    <source>
        <dbReference type="Proteomes" id="UP000719942"/>
    </source>
</evidence>
<evidence type="ECO:0008006" key="4">
    <source>
        <dbReference type="Google" id="ProtNLM"/>
    </source>
</evidence>
<feature type="transmembrane region" description="Helical" evidence="1">
    <location>
        <begin position="253"/>
        <end position="270"/>
    </location>
</feature>
<feature type="transmembrane region" description="Helical" evidence="1">
    <location>
        <begin position="85"/>
        <end position="104"/>
    </location>
</feature>
<feature type="transmembrane region" description="Helical" evidence="1">
    <location>
        <begin position="6"/>
        <end position="22"/>
    </location>
</feature>
<keyword evidence="3" id="KW-1185">Reference proteome</keyword>
<proteinExistence type="predicted"/>
<comment type="caution">
    <text evidence="2">The sequence shown here is derived from an EMBL/GenBank/DDBJ whole genome shotgun (WGS) entry which is preliminary data.</text>
</comment>
<dbReference type="Proteomes" id="UP000719942">
    <property type="component" value="Unassembled WGS sequence"/>
</dbReference>
<keyword evidence="1" id="KW-0472">Membrane</keyword>
<reference evidence="2 3" key="1">
    <citation type="submission" date="2021-03" db="EMBL/GenBank/DDBJ databases">
        <title>Caproiciproducens sp. nov. isolated from feces of cow.</title>
        <authorList>
            <person name="Choi J.-Y."/>
        </authorList>
    </citation>
    <scope>NUCLEOTIDE SEQUENCE [LARGE SCALE GENOMIC DNA]</scope>
    <source>
        <strain evidence="2 3">AGMB10547</strain>
    </source>
</reference>
<organism evidence="2 3">
    <name type="scientific">Caproiciproducens faecalis</name>
    <dbReference type="NCBI Taxonomy" id="2820301"/>
    <lineage>
        <taxon>Bacteria</taxon>
        <taxon>Bacillati</taxon>
        <taxon>Bacillota</taxon>
        <taxon>Clostridia</taxon>
        <taxon>Eubacteriales</taxon>
        <taxon>Acutalibacteraceae</taxon>
        <taxon>Caproiciproducens</taxon>
    </lineage>
</organism>
<feature type="transmembrane region" description="Helical" evidence="1">
    <location>
        <begin position="282"/>
        <end position="303"/>
    </location>
</feature>
<name>A0ABS7DPD5_9FIRM</name>
<keyword evidence="1" id="KW-1133">Transmembrane helix</keyword>
<keyword evidence="1" id="KW-0812">Transmembrane</keyword>
<feature type="transmembrane region" description="Helical" evidence="1">
    <location>
        <begin position="110"/>
        <end position="128"/>
    </location>
</feature>
<evidence type="ECO:0000256" key="1">
    <source>
        <dbReference type="SAM" id="Phobius"/>
    </source>
</evidence>
<protein>
    <recommendedName>
        <fullName evidence="4">Flp pilus assembly protein TadB</fullName>
    </recommendedName>
</protein>
<evidence type="ECO:0000313" key="2">
    <source>
        <dbReference type="EMBL" id="MBW7573176.1"/>
    </source>
</evidence>